<evidence type="ECO:0000256" key="1">
    <source>
        <dbReference type="SAM" id="Phobius"/>
    </source>
</evidence>
<dbReference type="RefSeq" id="WP_179261105.1">
    <property type="nucleotide sequence ID" value="NZ_CP058601.1"/>
</dbReference>
<feature type="transmembrane region" description="Helical" evidence="1">
    <location>
        <begin position="98"/>
        <end position="117"/>
    </location>
</feature>
<feature type="transmembrane region" description="Helical" evidence="1">
    <location>
        <begin position="129"/>
        <end position="152"/>
    </location>
</feature>
<evidence type="ECO:0000313" key="4">
    <source>
        <dbReference type="Proteomes" id="UP000509241"/>
    </source>
</evidence>
<evidence type="ECO:0000259" key="2">
    <source>
        <dbReference type="Pfam" id="PF25933"/>
    </source>
</evidence>
<keyword evidence="1" id="KW-1133">Transmembrane helix</keyword>
<reference evidence="3 4" key="1">
    <citation type="submission" date="2020-07" db="EMBL/GenBank/DDBJ databases">
        <authorList>
            <person name="Cui H."/>
        </authorList>
    </citation>
    <scope>NUCLEOTIDE SEQUENCE [LARGE SCALE GENOMIC DNA]</scope>
    <source>
        <strain evidence="3 4">YPL8</strain>
    </source>
</reference>
<feature type="transmembrane region" description="Helical" evidence="1">
    <location>
        <begin position="12"/>
        <end position="33"/>
    </location>
</feature>
<dbReference type="Pfam" id="PF25933">
    <property type="entry name" value="DUF7978"/>
    <property type="match status" value="1"/>
</dbReference>
<dbReference type="EMBL" id="CP058601">
    <property type="protein sequence ID" value="QLG49372.1"/>
    <property type="molecule type" value="Genomic_DNA"/>
</dbReference>
<dbReference type="OrthoDB" id="270777at2157"/>
<name>A0A7D5GLC7_9EURY</name>
<dbReference type="Proteomes" id="UP000509241">
    <property type="component" value="Chromosome"/>
</dbReference>
<evidence type="ECO:0000313" key="3">
    <source>
        <dbReference type="EMBL" id="QLG49372.1"/>
    </source>
</evidence>
<sequence>MIVDDESKVMIGRGTLGGAFAWIAGYLFTYVTAIGDVTSDEKFEALELAANESLSVEMIGMLFYNAHRVTIDVPQYSILQALDPNHNFISAQGGSTTLLYGVPIVTLLFAGALVTIYTRHDLESTTDAALTGTTVMVGYLPLAVLGTTVFAIDLGDGAMQPDLLLTIGFAGTFYPLIFGAIGGIAASIVTRASHEGSVFDPDST</sequence>
<keyword evidence="1" id="KW-0812">Transmembrane</keyword>
<feature type="transmembrane region" description="Helical" evidence="1">
    <location>
        <begin position="164"/>
        <end position="189"/>
    </location>
</feature>
<gene>
    <name evidence="3" type="ORF">HYG82_11115</name>
</gene>
<organism evidence="3 4">
    <name type="scientific">Natrinema halophilum</name>
    <dbReference type="NCBI Taxonomy" id="1699371"/>
    <lineage>
        <taxon>Archaea</taxon>
        <taxon>Methanobacteriati</taxon>
        <taxon>Methanobacteriota</taxon>
        <taxon>Stenosarchaea group</taxon>
        <taxon>Halobacteria</taxon>
        <taxon>Halobacteriales</taxon>
        <taxon>Natrialbaceae</taxon>
        <taxon>Natrinema</taxon>
    </lineage>
</organism>
<dbReference type="GeneID" id="56033848"/>
<keyword evidence="4" id="KW-1185">Reference proteome</keyword>
<proteinExistence type="predicted"/>
<accession>A0A7D5GLC7</accession>
<dbReference type="InterPro" id="IPR058284">
    <property type="entry name" value="DUF7978"/>
</dbReference>
<dbReference type="AlphaFoldDB" id="A0A7D5GLC7"/>
<feature type="domain" description="DUF7978" evidence="2">
    <location>
        <begin position="6"/>
        <end position="189"/>
    </location>
</feature>
<keyword evidence="1" id="KW-0472">Membrane</keyword>
<dbReference type="KEGG" id="haly:HYG82_11115"/>
<protein>
    <recommendedName>
        <fullName evidence="2">DUF7978 domain-containing protein</fullName>
    </recommendedName>
</protein>